<evidence type="ECO:0000256" key="15">
    <source>
        <dbReference type="ARBA" id="ARBA00026021"/>
    </source>
</evidence>
<keyword evidence="12 17" id="KW-0411">Iron-sulfur</keyword>
<evidence type="ECO:0000313" key="19">
    <source>
        <dbReference type="Proteomes" id="UP000016900"/>
    </source>
</evidence>
<evidence type="ECO:0000256" key="8">
    <source>
        <dbReference type="ARBA" id="ARBA00022719"/>
    </source>
</evidence>
<evidence type="ECO:0000256" key="2">
    <source>
        <dbReference type="ARBA" id="ARBA00001966"/>
    </source>
</evidence>
<dbReference type="Pfam" id="PF10589">
    <property type="entry name" value="NADH_4Fe-4S"/>
    <property type="match status" value="1"/>
</dbReference>
<dbReference type="OrthoDB" id="9805533at2"/>
<dbReference type="KEGG" id="hhs:HHS_05460"/>
<evidence type="ECO:0000256" key="4">
    <source>
        <dbReference type="ARBA" id="ARBA00019901"/>
    </source>
</evidence>
<dbReference type="InterPro" id="IPR037207">
    <property type="entry name" value="Nuop51_4Fe4S-bd_sf"/>
</dbReference>
<evidence type="ECO:0000256" key="7">
    <source>
        <dbReference type="ARBA" id="ARBA00022643"/>
    </source>
</evidence>
<dbReference type="FunFam" id="3.10.20.600:FF:000002">
    <property type="entry name" value="NADH-quinone oxidoreductase subunit F"/>
    <property type="match status" value="1"/>
</dbReference>
<keyword evidence="19" id="KW-1185">Reference proteome</keyword>
<dbReference type="NCBIfam" id="NF008436">
    <property type="entry name" value="PRK11278.1"/>
    <property type="match status" value="1"/>
</dbReference>
<evidence type="ECO:0000256" key="3">
    <source>
        <dbReference type="ARBA" id="ARBA00007523"/>
    </source>
</evidence>
<dbReference type="InterPro" id="IPR011538">
    <property type="entry name" value="Nuo51_FMN-bd"/>
</dbReference>
<dbReference type="PROSITE" id="PS00645">
    <property type="entry name" value="COMPLEX1_51K_2"/>
    <property type="match status" value="1"/>
</dbReference>
<dbReference type="AlphaFoldDB" id="U3U2Y4"/>
<dbReference type="GO" id="GO:0051287">
    <property type="term" value="F:NAD binding"/>
    <property type="evidence" value="ECO:0007669"/>
    <property type="project" value="UniProtKB-UniRule"/>
</dbReference>
<evidence type="ECO:0000256" key="14">
    <source>
        <dbReference type="ARBA" id="ARBA00025189"/>
    </source>
</evidence>
<organism evidence="18 19">
    <name type="scientific">Candidatus Pantoea carbekii</name>
    <dbReference type="NCBI Taxonomy" id="1235990"/>
    <lineage>
        <taxon>Bacteria</taxon>
        <taxon>Pseudomonadati</taxon>
        <taxon>Pseudomonadota</taxon>
        <taxon>Gammaproteobacteria</taxon>
        <taxon>Enterobacterales</taxon>
        <taxon>Erwiniaceae</taxon>
        <taxon>Pantoea</taxon>
    </lineage>
</organism>
<dbReference type="FunFam" id="3.40.50.11540:FF:000001">
    <property type="entry name" value="NADH dehydrogenase [ubiquinone] flavoprotein 1, mitochondrial"/>
    <property type="match status" value="1"/>
</dbReference>
<dbReference type="InterPro" id="IPR001949">
    <property type="entry name" value="NADH-UbQ_OxRdtase_51kDa_CS"/>
</dbReference>
<evidence type="ECO:0000256" key="16">
    <source>
        <dbReference type="ARBA" id="ARBA00047712"/>
    </source>
</evidence>
<comment type="subunit">
    <text evidence="15">Composed of 13 different subunits. Subunits NuoCD, E, F, and G constitute the peripheral sector of the complex.</text>
</comment>
<protein>
    <recommendedName>
        <fullName evidence="4 17">NADH-quinone oxidoreductase subunit F</fullName>
        <ecNumber evidence="17">7.1.1.-</ecNumber>
    </recommendedName>
</protein>
<dbReference type="NCBIfam" id="TIGR01959">
    <property type="entry name" value="nuoF_fam"/>
    <property type="match status" value="1"/>
</dbReference>
<dbReference type="SUPFAM" id="SSF142984">
    <property type="entry name" value="Nqo1 middle domain-like"/>
    <property type="match status" value="1"/>
</dbReference>
<accession>U3U2Y4</accession>
<gene>
    <name evidence="18" type="primary">nuoF</name>
    <name evidence="18" type="ORF">HHS_05460</name>
</gene>
<evidence type="ECO:0000313" key="18">
    <source>
        <dbReference type="EMBL" id="BAO00516.1"/>
    </source>
</evidence>
<dbReference type="eggNOG" id="COG1894">
    <property type="taxonomic scope" value="Bacteria"/>
</dbReference>
<dbReference type="InterPro" id="IPR011537">
    <property type="entry name" value="NADH-UbQ_OxRdtase_suF"/>
</dbReference>
<keyword evidence="9 17" id="KW-0479">Metal-binding</keyword>
<dbReference type="Pfam" id="PF01512">
    <property type="entry name" value="Complex1_51K"/>
    <property type="match status" value="1"/>
</dbReference>
<dbReference type="STRING" id="1235990.BMSBPS_0171"/>
<evidence type="ECO:0000256" key="6">
    <source>
        <dbReference type="ARBA" id="ARBA00022630"/>
    </source>
</evidence>
<keyword evidence="10" id="KW-1278">Translocase</keyword>
<dbReference type="Proteomes" id="UP000016900">
    <property type="component" value="Chromosome"/>
</dbReference>
<evidence type="ECO:0000256" key="1">
    <source>
        <dbReference type="ARBA" id="ARBA00001917"/>
    </source>
</evidence>
<comment type="similarity">
    <text evidence="3 17">Belongs to the complex I 51 kDa subunit family.</text>
</comment>
<evidence type="ECO:0000256" key="5">
    <source>
        <dbReference type="ARBA" id="ARBA00022485"/>
    </source>
</evidence>
<dbReference type="GO" id="GO:0051539">
    <property type="term" value="F:4 iron, 4 sulfur cluster binding"/>
    <property type="evidence" value="ECO:0007669"/>
    <property type="project" value="UniProtKB-UniRule"/>
</dbReference>
<dbReference type="FunFam" id="1.20.1440.230:FF:000002">
    <property type="entry name" value="NADH-quinone oxidoreductase subunit F"/>
    <property type="match status" value="1"/>
</dbReference>
<dbReference type="PATRIC" id="fig|1235990.3.peg.540"/>
<dbReference type="NCBIfam" id="NF010120">
    <property type="entry name" value="PRK13596.1"/>
    <property type="match status" value="1"/>
</dbReference>
<comment type="cofactor">
    <cofactor evidence="1 17">
        <name>FMN</name>
        <dbReference type="ChEBI" id="CHEBI:58210"/>
    </cofactor>
</comment>
<evidence type="ECO:0000256" key="11">
    <source>
        <dbReference type="ARBA" id="ARBA00023004"/>
    </source>
</evidence>
<name>U3U2Y4_9GAMM</name>
<keyword evidence="5 17" id="KW-0004">4Fe-4S</keyword>
<dbReference type="InterPro" id="IPR019575">
    <property type="entry name" value="Nuop51_4Fe4S-bd"/>
</dbReference>
<dbReference type="GO" id="GO:0008137">
    <property type="term" value="F:NADH dehydrogenase (ubiquinone) activity"/>
    <property type="evidence" value="ECO:0007669"/>
    <property type="project" value="InterPro"/>
</dbReference>
<dbReference type="SUPFAM" id="SSF140490">
    <property type="entry name" value="Nqo1C-terminal domain-like"/>
    <property type="match status" value="1"/>
</dbReference>
<keyword evidence="7 17" id="KW-0288">FMN</keyword>
<dbReference type="Gene3D" id="1.20.1440.230">
    <property type="entry name" value="NADH-ubiquinone oxidoreductase 51kDa subunit, iron-sulphur binding domain"/>
    <property type="match status" value="1"/>
</dbReference>
<keyword evidence="8 17" id="KW-0874">Quinone</keyword>
<dbReference type="Gene3D" id="3.10.20.600">
    <property type="match status" value="1"/>
</dbReference>
<dbReference type="Gene3D" id="6.10.250.1450">
    <property type="match status" value="1"/>
</dbReference>
<keyword evidence="13 17" id="KW-0520">NAD</keyword>
<evidence type="ECO:0000256" key="12">
    <source>
        <dbReference type="ARBA" id="ARBA00023014"/>
    </source>
</evidence>
<dbReference type="PANTHER" id="PTHR43578:SF3">
    <property type="entry name" value="NADH-QUINONE OXIDOREDUCTASE SUBUNIT F"/>
    <property type="match status" value="1"/>
</dbReference>
<comment type="catalytic activity">
    <reaction evidence="16 17">
        <text>a quinone + NADH + 5 H(+)(in) = a quinol + NAD(+) + 4 H(+)(out)</text>
        <dbReference type="Rhea" id="RHEA:57888"/>
        <dbReference type="ChEBI" id="CHEBI:15378"/>
        <dbReference type="ChEBI" id="CHEBI:24646"/>
        <dbReference type="ChEBI" id="CHEBI:57540"/>
        <dbReference type="ChEBI" id="CHEBI:57945"/>
        <dbReference type="ChEBI" id="CHEBI:132124"/>
    </reaction>
</comment>
<dbReference type="RefSeq" id="WP_022564535.1">
    <property type="nucleotide sequence ID" value="NZ_CP010907.1"/>
</dbReference>
<dbReference type="PROSITE" id="PS00644">
    <property type="entry name" value="COMPLEX1_51K_1"/>
    <property type="match status" value="1"/>
</dbReference>
<comment type="cofactor">
    <cofactor evidence="2 17">
        <name>[4Fe-4S] cluster</name>
        <dbReference type="ChEBI" id="CHEBI:49883"/>
    </cofactor>
</comment>
<dbReference type="EC" id="7.1.1.-" evidence="17"/>
<dbReference type="SUPFAM" id="SSF142019">
    <property type="entry name" value="Nqo1 FMN-binding domain-like"/>
    <property type="match status" value="1"/>
</dbReference>
<dbReference type="PANTHER" id="PTHR43578">
    <property type="entry name" value="NADH-QUINONE OXIDOREDUCTASE SUBUNIT F"/>
    <property type="match status" value="1"/>
</dbReference>
<evidence type="ECO:0000256" key="13">
    <source>
        <dbReference type="ARBA" id="ARBA00023027"/>
    </source>
</evidence>
<dbReference type="KEGG" id="pck:BMSBPS_0171"/>
<evidence type="ECO:0000256" key="9">
    <source>
        <dbReference type="ARBA" id="ARBA00022723"/>
    </source>
</evidence>
<dbReference type="GO" id="GO:0010181">
    <property type="term" value="F:FMN binding"/>
    <property type="evidence" value="ECO:0007669"/>
    <property type="project" value="InterPro"/>
</dbReference>
<dbReference type="EMBL" id="AP012554">
    <property type="protein sequence ID" value="BAO00516.1"/>
    <property type="molecule type" value="Genomic_DNA"/>
</dbReference>
<sequence length="444" mass="49304">MKTKNIIPTPETHPLTWRLRSDKQPIWINEYRSKNGYVGAEKVLKGMIPKQVIAAVKDSGLKGRGGAGFSTGLKWSLMPQHESLNIRYLLCNADEMEPGTYKDRFLMEAIPHQLIEGMLIAAFALRSCCGYIFLRGEYIEAAFSLQRAIDEAMMAGLLGNNIFGTDFNFQLFIHTGAGRYICGEETALINSLEGRRANPRSKPPFPAISGLWGKPTCVNNVETLSNLPAIFLNGVDWYKNLSKSDDKGTKMMGFSGRVKKPGIWELPFGITAREIIEDYAGGMCNGFKFKTWQPGGAGTDFLLEKHLDLPMEFTSMSKAGSRLGTAMAMAVDHQINMVSLVLNLEEFFARESCGWCTPCREGLSWIVKILRALEQNKGQLGDIETLQQLCSQLSLGKTFCALAPGAIEPLQSAIKYFREEFEAGIIPQKVFKNTLSIIGIQPNF</sequence>
<dbReference type="Gene3D" id="3.40.50.11540">
    <property type="entry name" value="NADH-ubiquinone oxidoreductase 51kDa subunit"/>
    <property type="match status" value="1"/>
</dbReference>
<dbReference type="GO" id="GO:0046872">
    <property type="term" value="F:metal ion binding"/>
    <property type="evidence" value="ECO:0007669"/>
    <property type="project" value="UniProtKB-KW"/>
</dbReference>
<dbReference type="InterPro" id="IPR037225">
    <property type="entry name" value="Nuo51_FMN-bd_sf"/>
</dbReference>
<evidence type="ECO:0000256" key="10">
    <source>
        <dbReference type="ARBA" id="ARBA00022967"/>
    </source>
</evidence>
<proteinExistence type="inferred from homology"/>
<comment type="function">
    <text evidence="14">NDH-1 shuttles electrons from NADH, via FMN and iron-sulfur (Fe-S) centers, to quinones in the respiratory chain. Couples the redox reaction to proton translocation (for every two electrons transferred, four hydrogen ions are translocated across the cytoplasmic membrane), and thus conserves the redox energy in a proton gradient.</text>
</comment>
<evidence type="ECO:0000256" key="17">
    <source>
        <dbReference type="RuleBase" id="RU364066"/>
    </source>
</evidence>
<keyword evidence="11 17" id="KW-0408">Iron</keyword>
<reference evidence="18 19" key="1">
    <citation type="submission" date="2012-10" db="EMBL/GenBank/DDBJ databases">
        <title>Genome sequence of the symbiont of the pentatomidae stink bug Halyomorpha halys.</title>
        <authorList>
            <person name="Kobayashi H."/>
            <person name="Fujii-Muramatsu R."/>
            <person name="Takeishi K."/>
            <person name="Noda H."/>
        </authorList>
    </citation>
    <scope>NUCLEOTIDE SEQUENCE [LARGE SCALE GENOMIC DNA]</scope>
</reference>
<dbReference type="SMART" id="SM00928">
    <property type="entry name" value="NADH_4Fe-4S"/>
    <property type="match status" value="1"/>
</dbReference>
<dbReference type="GO" id="GO:0048038">
    <property type="term" value="F:quinone binding"/>
    <property type="evidence" value="ECO:0007669"/>
    <property type="project" value="UniProtKB-KW"/>
</dbReference>
<keyword evidence="6 17" id="KW-0285">Flavoprotein</keyword>